<dbReference type="Proteomes" id="UP000483035">
    <property type="component" value="Unassembled WGS sequence"/>
</dbReference>
<evidence type="ECO:0000313" key="3">
    <source>
        <dbReference type="Proteomes" id="UP000483035"/>
    </source>
</evidence>
<dbReference type="EMBL" id="WUEY01000032">
    <property type="protein sequence ID" value="NEI74523.1"/>
    <property type="molecule type" value="Genomic_DNA"/>
</dbReference>
<dbReference type="RefSeq" id="WP_163993873.1">
    <property type="nucleotide sequence ID" value="NZ_WUEY01000032.1"/>
</dbReference>
<gene>
    <name evidence="2" type="ORF">GR212_33800</name>
</gene>
<evidence type="ECO:0000313" key="2">
    <source>
        <dbReference type="EMBL" id="NEI74523.1"/>
    </source>
</evidence>
<feature type="transmembrane region" description="Helical" evidence="1">
    <location>
        <begin position="56"/>
        <end position="76"/>
    </location>
</feature>
<keyword evidence="1" id="KW-0812">Transmembrane</keyword>
<name>A0A6L9UEW3_9HYPH</name>
<evidence type="ECO:0000256" key="1">
    <source>
        <dbReference type="SAM" id="Phobius"/>
    </source>
</evidence>
<comment type="caution">
    <text evidence="2">The sequence shown here is derived from an EMBL/GenBank/DDBJ whole genome shotgun (WGS) entry which is preliminary data.</text>
</comment>
<feature type="transmembrane region" description="Helical" evidence="1">
    <location>
        <begin position="18"/>
        <end position="36"/>
    </location>
</feature>
<organism evidence="2 3">
    <name type="scientific">Rhizobium lusitanum</name>
    <dbReference type="NCBI Taxonomy" id="293958"/>
    <lineage>
        <taxon>Bacteria</taxon>
        <taxon>Pseudomonadati</taxon>
        <taxon>Pseudomonadota</taxon>
        <taxon>Alphaproteobacteria</taxon>
        <taxon>Hyphomicrobiales</taxon>
        <taxon>Rhizobiaceae</taxon>
        <taxon>Rhizobium/Agrobacterium group</taxon>
        <taxon>Rhizobium</taxon>
    </lineage>
</organism>
<keyword evidence="1" id="KW-1133">Transmembrane helix</keyword>
<proteinExistence type="predicted"/>
<protein>
    <submittedName>
        <fullName evidence="2">Uncharacterized protein</fullName>
    </submittedName>
</protein>
<accession>A0A6L9UEW3</accession>
<sequence>MSSVTIAEPRNAVSRTRLGWLHGCLAALIWGGYLAVSRQGIVAGLQAADLAFLRYATATLQIVGRIILTTGLVIAVRAGTGSYR</sequence>
<keyword evidence="1" id="KW-0472">Membrane</keyword>
<dbReference type="AlphaFoldDB" id="A0A6L9UEW3"/>
<reference evidence="2 3" key="1">
    <citation type="submission" date="2019-12" db="EMBL/GenBank/DDBJ databases">
        <title>Rhizobium genotypes associated with high levels of biological nitrogen fixation by grain legumes in a temperate-maritime cropping system.</title>
        <authorList>
            <person name="Maluk M."/>
            <person name="Francesc Ferrando Molina F."/>
            <person name="Lopez Del Egido L."/>
            <person name="Lafos M."/>
            <person name="Langarica-Fuentes A."/>
            <person name="Gebre Yohannes G."/>
            <person name="Young M.W."/>
            <person name="Martin P."/>
            <person name="Gantlett R."/>
            <person name="Kenicer G."/>
            <person name="Hawes C."/>
            <person name="Begg G.S."/>
            <person name="Quilliam R.S."/>
            <person name="Squire G.R."/>
            <person name="Poole P.S."/>
            <person name="Young P.W."/>
            <person name="Iannetta P.M."/>
            <person name="James E.K."/>
        </authorList>
    </citation>
    <scope>NUCLEOTIDE SEQUENCE [LARGE SCALE GENOMIC DNA]</scope>
    <source>
        <strain evidence="2 3">JHI1118</strain>
    </source>
</reference>